<keyword evidence="2" id="KW-1185">Reference proteome</keyword>
<protein>
    <submittedName>
        <fullName evidence="1">Unnamed protein product</fullName>
    </submittedName>
</protein>
<dbReference type="Proteomes" id="UP001165064">
    <property type="component" value="Unassembled WGS sequence"/>
</dbReference>
<evidence type="ECO:0000313" key="1">
    <source>
        <dbReference type="EMBL" id="GME89277.1"/>
    </source>
</evidence>
<accession>A0ACB5TJ93</accession>
<sequence length="192" mass="21750">MFSITQRAQDVSSMITTSIGVLAVLISLSSLIQLYLNDYNNLSGEISVKKAQNSVKFTRSFGGNARNGKENVKLAFDLETDLTPLFNWNTKQVFVYLVGEYDGLNVLKKAKVAKDESSKVVFWDKIIKDKSGAVLDLKNTRSKYSVWDYYQKMGNRTANLKLEYNIQPHVGPLIWGSVDFNYPFEFPEPKNA</sequence>
<name>A0ACB5TJ93_AMBMO</name>
<comment type="caution">
    <text evidence="1">The sequence shown here is derived from an EMBL/GenBank/DDBJ whole genome shotgun (WGS) entry which is preliminary data.</text>
</comment>
<dbReference type="EMBL" id="BSXS01007553">
    <property type="protein sequence ID" value="GME89277.1"/>
    <property type="molecule type" value="Genomic_DNA"/>
</dbReference>
<evidence type="ECO:0000313" key="2">
    <source>
        <dbReference type="Proteomes" id="UP001165064"/>
    </source>
</evidence>
<reference evidence="1" key="1">
    <citation type="submission" date="2023-04" db="EMBL/GenBank/DDBJ databases">
        <title>Ambrosiozyma monospora NBRC 10751.</title>
        <authorList>
            <person name="Ichikawa N."/>
            <person name="Sato H."/>
            <person name="Tonouchi N."/>
        </authorList>
    </citation>
    <scope>NUCLEOTIDE SEQUENCE</scope>
    <source>
        <strain evidence="1">NBRC 10751</strain>
    </source>
</reference>
<gene>
    <name evidence="1" type="ORF">Amon02_000847400</name>
</gene>
<organism evidence="1 2">
    <name type="scientific">Ambrosiozyma monospora</name>
    <name type="common">Yeast</name>
    <name type="synonym">Endomycopsis monosporus</name>
    <dbReference type="NCBI Taxonomy" id="43982"/>
    <lineage>
        <taxon>Eukaryota</taxon>
        <taxon>Fungi</taxon>
        <taxon>Dikarya</taxon>
        <taxon>Ascomycota</taxon>
        <taxon>Saccharomycotina</taxon>
        <taxon>Pichiomycetes</taxon>
        <taxon>Pichiales</taxon>
        <taxon>Pichiaceae</taxon>
        <taxon>Ambrosiozyma</taxon>
    </lineage>
</organism>
<proteinExistence type="predicted"/>